<feature type="signal peptide" evidence="1">
    <location>
        <begin position="1"/>
        <end position="26"/>
    </location>
</feature>
<gene>
    <name evidence="2" type="ORF">EH28_03841</name>
</gene>
<feature type="chain" id="PRO_5005437324" description="Secreted protein" evidence="1">
    <location>
        <begin position="27"/>
        <end position="91"/>
    </location>
</feature>
<keyword evidence="1" id="KW-0732">Signal</keyword>
<accession>A0A0F8AL14</accession>
<name>A0A0F8AL14_LARCR</name>
<evidence type="ECO:0000313" key="2">
    <source>
        <dbReference type="EMBL" id="KKF21787.1"/>
    </source>
</evidence>
<protein>
    <recommendedName>
        <fullName evidence="3">Secreted protein</fullName>
    </recommendedName>
</protein>
<reference evidence="2" key="1">
    <citation type="journal article" date="2015" name="PLoS Genet.">
        <title>Genome Sequencing of the Perciform Fish Larimichthys crocea Provides Insights into Molecular and Genetic Mechanisms of Stress Adaptation.</title>
        <authorList>
            <person name="Ao J."/>
            <person name="Mu Y."/>
            <person name="Xiang L.X."/>
            <person name="Fan D."/>
            <person name="Feng M."/>
            <person name="Zhang S."/>
            <person name="Shi Q."/>
            <person name="Zhu L.Y."/>
            <person name="Li T."/>
            <person name="Ding Y."/>
            <person name="Nie L."/>
            <person name="Li Q."/>
            <person name="Dong W.R."/>
            <person name="Jiang L."/>
            <person name="Sun B."/>
            <person name="Zhang X."/>
            <person name="Li M."/>
            <person name="Zhang H.Q."/>
            <person name="Xie S."/>
            <person name="Zhu Y."/>
            <person name="Jiang X."/>
            <person name="Wang X."/>
            <person name="Mu P."/>
            <person name="Chen W."/>
            <person name="Yue Z."/>
            <person name="Wang Z."/>
            <person name="Wang J."/>
            <person name="Shao J.Z."/>
            <person name="Chen X."/>
        </authorList>
    </citation>
    <scope>NUCLEOTIDE SEQUENCE [LARGE SCALE GENOMIC DNA]</scope>
    <source>
        <strain evidence="2">SSNF</strain>
        <tissue evidence="2">Blood</tissue>
    </source>
</reference>
<proteinExistence type="predicted"/>
<organism evidence="2">
    <name type="scientific">Larimichthys crocea</name>
    <name type="common">Large yellow croaker</name>
    <name type="synonym">Pseudosciaena crocea</name>
    <dbReference type="NCBI Taxonomy" id="215358"/>
    <lineage>
        <taxon>Eukaryota</taxon>
        <taxon>Metazoa</taxon>
        <taxon>Chordata</taxon>
        <taxon>Craniata</taxon>
        <taxon>Vertebrata</taxon>
        <taxon>Euteleostomi</taxon>
        <taxon>Actinopterygii</taxon>
        <taxon>Neopterygii</taxon>
        <taxon>Teleostei</taxon>
        <taxon>Neoteleostei</taxon>
        <taxon>Acanthomorphata</taxon>
        <taxon>Eupercaria</taxon>
        <taxon>Sciaenidae</taxon>
        <taxon>Larimichthys</taxon>
    </lineage>
</organism>
<dbReference type="AlphaFoldDB" id="A0A0F8AL14"/>
<sequence length="91" mass="10007">MPSPRFEIYPLLKTFAVFGAVAAAAARCGQTGKTKSSVWMLDTGFVQQLLVRLHPVVFSSVLRGFSSLTVPDFDFSHRLDPFSGKELQLTS</sequence>
<evidence type="ECO:0000256" key="1">
    <source>
        <dbReference type="SAM" id="SignalP"/>
    </source>
</evidence>
<evidence type="ECO:0008006" key="3">
    <source>
        <dbReference type="Google" id="ProtNLM"/>
    </source>
</evidence>
<dbReference type="EMBL" id="KQ041840">
    <property type="protein sequence ID" value="KKF21787.1"/>
    <property type="molecule type" value="Genomic_DNA"/>
</dbReference>